<dbReference type="InterPro" id="IPR007272">
    <property type="entry name" value="Sulf_transp_TsuA/YedE"/>
</dbReference>
<evidence type="ECO:0000256" key="5">
    <source>
        <dbReference type="ARBA" id="ARBA00022692"/>
    </source>
</evidence>
<keyword evidence="2" id="KW-0813">Transport</keyword>
<keyword evidence="11" id="KW-1185">Reference proteome</keyword>
<dbReference type="Proteomes" id="UP001465331">
    <property type="component" value="Unassembled WGS sequence"/>
</dbReference>
<evidence type="ECO:0000313" key="10">
    <source>
        <dbReference type="EMBL" id="MES0875243.1"/>
    </source>
</evidence>
<evidence type="ECO:0000256" key="9">
    <source>
        <dbReference type="SAM" id="Phobius"/>
    </source>
</evidence>
<feature type="transmembrane region" description="Helical" evidence="9">
    <location>
        <begin position="149"/>
        <end position="169"/>
    </location>
</feature>
<evidence type="ECO:0000256" key="7">
    <source>
        <dbReference type="ARBA" id="ARBA00023136"/>
    </source>
</evidence>
<sequence>MVDPRSRRSVHRALVADFARWDETPAGASVAADGIRRLTDAALGFITGTGMGISCGGDDGDPREASHRPRYQDCPMNGPAPLWNPYAAGALLGAGLLLTFVLTGHGLGASGATTALAAAGSQLIAPEATAANAYFGPMVADGRQVLDTWIVWQVIGVALGGLAGALSAGRFRWQVDGPRRLGVPARLLLAVIGGALAGFGARLSLGCTSGLGLSGASTLATAGFLFLIGFFATGAALGLLTRRLWQ</sequence>
<feature type="transmembrane region" description="Helical" evidence="9">
    <location>
        <begin position="86"/>
        <end position="107"/>
    </location>
</feature>
<feature type="transmembrane region" description="Helical" evidence="9">
    <location>
        <begin position="219"/>
        <end position="240"/>
    </location>
</feature>
<evidence type="ECO:0000256" key="6">
    <source>
        <dbReference type="ARBA" id="ARBA00022989"/>
    </source>
</evidence>
<keyword evidence="3" id="KW-1003">Cell membrane</keyword>
<dbReference type="PANTHER" id="PTHR30574:SF1">
    <property type="entry name" value="SULPHUR TRANSPORT DOMAIN-CONTAINING PROTEIN"/>
    <property type="match status" value="1"/>
</dbReference>
<feature type="transmembrane region" description="Helical" evidence="9">
    <location>
        <begin position="181"/>
        <end position="199"/>
    </location>
</feature>
<evidence type="ECO:0000313" key="11">
    <source>
        <dbReference type="Proteomes" id="UP001465331"/>
    </source>
</evidence>
<comment type="caution">
    <text evidence="10">The sequence shown here is derived from an EMBL/GenBank/DDBJ whole genome shotgun (WGS) entry which is preliminary data.</text>
</comment>
<comment type="similarity">
    <text evidence="8">Belongs to the TsuA/YedE (TC 9.B.102) family.</text>
</comment>
<evidence type="ECO:0000256" key="4">
    <source>
        <dbReference type="ARBA" id="ARBA00022519"/>
    </source>
</evidence>
<protein>
    <submittedName>
        <fullName evidence="10">YeeE/YedE thiosulfate transporter family protein</fullName>
    </submittedName>
</protein>
<keyword evidence="7 9" id="KW-0472">Membrane</keyword>
<reference evidence="10 11" key="1">
    <citation type="submission" date="2024-06" db="EMBL/GenBank/DDBJ databases">
        <authorList>
            <person name="Li Z."/>
            <person name="Jiang Y."/>
        </authorList>
    </citation>
    <scope>NUCLEOTIDE SEQUENCE [LARGE SCALE GENOMIC DNA]</scope>
    <source>
        <strain evidence="10 11">HSW-8</strain>
    </source>
</reference>
<evidence type="ECO:0000256" key="8">
    <source>
        <dbReference type="ARBA" id="ARBA00035655"/>
    </source>
</evidence>
<evidence type="ECO:0000256" key="2">
    <source>
        <dbReference type="ARBA" id="ARBA00022448"/>
    </source>
</evidence>
<dbReference type="EMBL" id="JBEPIJ010000025">
    <property type="protein sequence ID" value="MES0875243.1"/>
    <property type="molecule type" value="Genomic_DNA"/>
</dbReference>
<dbReference type="Pfam" id="PF04143">
    <property type="entry name" value="Sulf_transp"/>
    <property type="match status" value="1"/>
</dbReference>
<proteinExistence type="inferred from homology"/>
<keyword evidence="5 9" id="KW-0812">Transmembrane</keyword>
<gene>
    <name evidence="10" type="ORF">ABSH63_14670</name>
</gene>
<evidence type="ECO:0000256" key="1">
    <source>
        <dbReference type="ARBA" id="ARBA00004429"/>
    </source>
</evidence>
<organism evidence="10 11">
    <name type="scientific">Sinimarinibacterium thermocellulolyticum</name>
    <dbReference type="NCBI Taxonomy" id="3170016"/>
    <lineage>
        <taxon>Bacteria</taxon>
        <taxon>Pseudomonadati</taxon>
        <taxon>Pseudomonadota</taxon>
        <taxon>Gammaproteobacteria</taxon>
        <taxon>Nevskiales</taxon>
        <taxon>Nevskiaceae</taxon>
        <taxon>Sinimarinibacterium</taxon>
    </lineage>
</organism>
<keyword evidence="6 9" id="KW-1133">Transmembrane helix</keyword>
<keyword evidence="4" id="KW-0997">Cell inner membrane</keyword>
<comment type="subcellular location">
    <subcellularLocation>
        <location evidence="1">Cell inner membrane</location>
        <topology evidence="1">Multi-pass membrane protein</topology>
    </subcellularLocation>
</comment>
<evidence type="ECO:0000256" key="3">
    <source>
        <dbReference type="ARBA" id="ARBA00022475"/>
    </source>
</evidence>
<name>A0ABV2ADC4_9GAMM</name>
<dbReference type="PANTHER" id="PTHR30574">
    <property type="entry name" value="INNER MEMBRANE PROTEIN YEDE"/>
    <property type="match status" value="1"/>
</dbReference>
<accession>A0ABV2ADC4</accession>
<dbReference type="RefSeq" id="WP_352890706.1">
    <property type="nucleotide sequence ID" value="NZ_JBEPIJ010000025.1"/>
</dbReference>